<proteinExistence type="predicted"/>
<evidence type="ECO:0000313" key="3">
    <source>
        <dbReference type="EMBL" id="CAL4800852.1"/>
    </source>
</evidence>
<reference evidence="2" key="1">
    <citation type="submission" date="2022-10" db="EMBL/GenBank/DDBJ databases">
        <authorList>
            <person name="Chen Y."/>
            <person name="Dougan E. K."/>
            <person name="Chan C."/>
            <person name="Rhodes N."/>
            <person name="Thang M."/>
        </authorList>
    </citation>
    <scope>NUCLEOTIDE SEQUENCE</scope>
</reference>
<dbReference type="Proteomes" id="UP001152797">
    <property type="component" value="Unassembled WGS sequence"/>
</dbReference>
<reference evidence="3 4" key="2">
    <citation type="submission" date="2024-05" db="EMBL/GenBank/DDBJ databases">
        <authorList>
            <person name="Chen Y."/>
            <person name="Shah S."/>
            <person name="Dougan E. K."/>
            <person name="Thang M."/>
            <person name="Chan C."/>
        </authorList>
    </citation>
    <scope>NUCLEOTIDE SEQUENCE [LARGE SCALE GENOMIC DNA]</scope>
</reference>
<evidence type="ECO:0000256" key="1">
    <source>
        <dbReference type="SAM" id="MobiDB-lite"/>
    </source>
</evidence>
<organism evidence="2">
    <name type="scientific">Cladocopium goreaui</name>
    <dbReference type="NCBI Taxonomy" id="2562237"/>
    <lineage>
        <taxon>Eukaryota</taxon>
        <taxon>Sar</taxon>
        <taxon>Alveolata</taxon>
        <taxon>Dinophyceae</taxon>
        <taxon>Suessiales</taxon>
        <taxon>Symbiodiniaceae</taxon>
        <taxon>Cladocopium</taxon>
    </lineage>
</organism>
<dbReference type="EMBL" id="CAMXCT030005891">
    <property type="protein sequence ID" value="CAL4800852.1"/>
    <property type="molecule type" value="Genomic_DNA"/>
</dbReference>
<feature type="compositionally biased region" description="Basic and acidic residues" evidence="1">
    <location>
        <begin position="16"/>
        <end position="25"/>
    </location>
</feature>
<sequence length="259" mass="28965">MARAKPKGKVEATQWKVKEEGEAAEARAQAEPPARQRIRETRFVGLITEWRGYMGWLQPLSKIEHDQASRHWGLLYVSQSDVTAVDGVVPWMRAGRIVDFYVYSDLEGLGAEEVRGLSPLRVTLSHGEAKTLLKTAGSPQWSEYLTDSEYYLNLTKGLGLVRKYSWQLPFVTFELWGLIEDVAREAVLLFSSQGGATDRRLALLLPEDQIAKVEHLPANPKVSTHAVVRTPPCRSLTLEASSEECTQAVVAFLKAMEGR</sequence>
<evidence type="ECO:0000313" key="2">
    <source>
        <dbReference type="EMBL" id="CAI4013540.1"/>
    </source>
</evidence>
<dbReference type="EMBL" id="CAMXCT020005891">
    <property type="protein sequence ID" value="CAL1166915.1"/>
    <property type="molecule type" value="Genomic_DNA"/>
</dbReference>
<evidence type="ECO:0000313" key="4">
    <source>
        <dbReference type="Proteomes" id="UP001152797"/>
    </source>
</evidence>
<accession>A0A9P1GH86</accession>
<name>A0A9P1GH86_9DINO</name>
<dbReference type="OrthoDB" id="406711at2759"/>
<feature type="region of interest" description="Disordered" evidence="1">
    <location>
        <begin position="1"/>
        <end position="34"/>
    </location>
</feature>
<protein>
    <submittedName>
        <fullName evidence="2">Uncharacterized protein</fullName>
    </submittedName>
</protein>
<dbReference type="EMBL" id="CAMXCT010005891">
    <property type="protein sequence ID" value="CAI4013540.1"/>
    <property type="molecule type" value="Genomic_DNA"/>
</dbReference>
<dbReference type="AlphaFoldDB" id="A0A9P1GH86"/>
<keyword evidence="4" id="KW-1185">Reference proteome</keyword>
<comment type="caution">
    <text evidence="2">The sequence shown here is derived from an EMBL/GenBank/DDBJ whole genome shotgun (WGS) entry which is preliminary data.</text>
</comment>
<gene>
    <name evidence="2" type="ORF">C1SCF055_LOCUS38501</name>
</gene>